<accession>A0A399CYV2</accession>
<dbReference type="Gene3D" id="3.40.50.10490">
    <property type="entry name" value="Glucose-6-phosphate isomerase like protein, domain 1"/>
    <property type="match status" value="1"/>
</dbReference>
<organism evidence="2 3">
    <name type="scientific">Mariniphaga sediminis</name>
    <dbReference type="NCBI Taxonomy" id="1628158"/>
    <lineage>
        <taxon>Bacteria</taxon>
        <taxon>Pseudomonadati</taxon>
        <taxon>Bacteroidota</taxon>
        <taxon>Bacteroidia</taxon>
        <taxon>Marinilabiliales</taxon>
        <taxon>Prolixibacteraceae</taxon>
        <taxon>Mariniphaga</taxon>
    </lineage>
</organism>
<protein>
    <submittedName>
        <fullName evidence="2">Sugar isomerase domain-containing protein</fullName>
    </submittedName>
</protein>
<dbReference type="OrthoDB" id="9805185at2"/>
<dbReference type="SUPFAM" id="SSF53697">
    <property type="entry name" value="SIS domain"/>
    <property type="match status" value="1"/>
</dbReference>
<dbReference type="InterPro" id="IPR001347">
    <property type="entry name" value="SIS_dom"/>
</dbReference>
<reference evidence="2 3" key="1">
    <citation type="journal article" date="2015" name="Int. J. Syst. Evol. Microbiol.">
        <title>Mariniphaga sediminis sp. nov., isolated from coastal sediment.</title>
        <authorList>
            <person name="Wang F.Q."/>
            <person name="Shen Q.Y."/>
            <person name="Chen G.J."/>
            <person name="Du Z.J."/>
        </authorList>
    </citation>
    <scope>NUCLEOTIDE SEQUENCE [LARGE SCALE GENOMIC DNA]</scope>
    <source>
        <strain evidence="2 3">SY21</strain>
    </source>
</reference>
<sequence>MLAKEWLNNAQSIMNKIDETQIESIKKAALVMADSIEKERWVHTFGCGHATLPIQDMYPRIGGFVGFHHMLELPLTFFTNIDRGMSVQNFVFLERVEGYGKEIMKGYNFHEDDCFWLFSHTGINAVNIDIALKVKEMGNKLIVFGSAAEAEGKQTRHSSGKTLFELADVVVDTCVPIQDASVDLKNHFDKVGPVSTIGFVTAVWMTVLSVAEILADRGVKLHIHPSHNVPGDTTAHERLEEALAAYKERVVGI</sequence>
<feature type="domain" description="SIS" evidence="1">
    <location>
        <begin position="32"/>
        <end position="219"/>
    </location>
</feature>
<dbReference type="InterPro" id="IPR046348">
    <property type="entry name" value="SIS_dom_sf"/>
</dbReference>
<dbReference type="Proteomes" id="UP000266441">
    <property type="component" value="Unassembled WGS sequence"/>
</dbReference>
<dbReference type="AlphaFoldDB" id="A0A399CYV2"/>
<dbReference type="GO" id="GO:1901135">
    <property type="term" value="P:carbohydrate derivative metabolic process"/>
    <property type="evidence" value="ECO:0007669"/>
    <property type="project" value="InterPro"/>
</dbReference>
<evidence type="ECO:0000313" key="2">
    <source>
        <dbReference type="EMBL" id="RIH64935.1"/>
    </source>
</evidence>
<evidence type="ECO:0000259" key="1">
    <source>
        <dbReference type="PROSITE" id="PS51464"/>
    </source>
</evidence>
<evidence type="ECO:0000313" key="3">
    <source>
        <dbReference type="Proteomes" id="UP000266441"/>
    </source>
</evidence>
<dbReference type="RefSeq" id="WP_119350400.1">
    <property type="nucleotide sequence ID" value="NZ_QWET01000008.1"/>
</dbReference>
<dbReference type="GO" id="GO:0016853">
    <property type="term" value="F:isomerase activity"/>
    <property type="evidence" value="ECO:0007669"/>
    <property type="project" value="UniProtKB-KW"/>
</dbReference>
<name>A0A399CYV2_9BACT</name>
<keyword evidence="2" id="KW-0413">Isomerase</keyword>
<keyword evidence="3" id="KW-1185">Reference proteome</keyword>
<dbReference type="NCBIfam" id="NF002805">
    <property type="entry name" value="PRK02947.1"/>
    <property type="match status" value="1"/>
</dbReference>
<dbReference type="PROSITE" id="PS51464">
    <property type="entry name" value="SIS"/>
    <property type="match status" value="1"/>
</dbReference>
<dbReference type="Pfam" id="PF13580">
    <property type="entry name" value="SIS_2"/>
    <property type="match status" value="1"/>
</dbReference>
<dbReference type="EMBL" id="QWET01000008">
    <property type="protein sequence ID" value="RIH64935.1"/>
    <property type="molecule type" value="Genomic_DNA"/>
</dbReference>
<comment type="caution">
    <text evidence="2">The sequence shown here is derived from an EMBL/GenBank/DDBJ whole genome shotgun (WGS) entry which is preliminary data.</text>
</comment>
<gene>
    <name evidence="2" type="ORF">D1164_12925</name>
</gene>
<proteinExistence type="predicted"/>
<dbReference type="GO" id="GO:0097367">
    <property type="term" value="F:carbohydrate derivative binding"/>
    <property type="evidence" value="ECO:0007669"/>
    <property type="project" value="InterPro"/>
</dbReference>